<evidence type="ECO:0000256" key="1">
    <source>
        <dbReference type="SAM" id="SignalP"/>
    </source>
</evidence>
<dbReference type="InterPro" id="IPR008914">
    <property type="entry name" value="PEBP"/>
</dbReference>
<dbReference type="RefSeq" id="WP_100385863.1">
    <property type="nucleotide sequence ID" value="NZ_LT629750.1"/>
</dbReference>
<dbReference type="NCBIfam" id="TIGR00481">
    <property type="entry name" value="YbhB/YbcL family Raf kinase inhibitor-like protein"/>
    <property type="match status" value="1"/>
</dbReference>
<dbReference type="InterPro" id="IPR005247">
    <property type="entry name" value="YbhB_YbcL/LppC-like"/>
</dbReference>
<proteinExistence type="predicted"/>
<dbReference type="EMBL" id="LT629750">
    <property type="protein sequence ID" value="SDT45218.1"/>
    <property type="molecule type" value="Genomic_DNA"/>
</dbReference>
<dbReference type="InterPro" id="IPR036610">
    <property type="entry name" value="PEBP-like_sf"/>
</dbReference>
<dbReference type="Pfam" id="PF01161">
    <property type="entry name" value="PBP"/>
    <property type="match status" value="1"/>
</dbReference>
<feature type="chain" id="PRO_5009268833" evidence="1">
    <location>
        <begin position="22"/>
        <end position="181"/>
    </location>
</feature>
<accession>A0A1H2AGV5</accession>
<dbReference type="PANTHER" id="PTHR30289:SF1">
    <property type="entry name" value="PEBP (PHOSPHATIDYLETHANOLAMINE-BINDING PROTEIN) FAMILY PROTEIN"/>
    <property type="match status" value="1"/>
</dbReference>
<feature type="signal peptide" evidence="1">
    <location>
        <begin position="1"/>
        <end position="21"/>
    </location>
</feature>
<sequence length="181" mass="18978">MRTLIFALATASLAMSSAAFGATFELSSPSYRPGDKIKTEQVYNGLDCVGGNLSPALTWKNPPAGTRSFLLTFFDPDAPSGSGWWQWVVYNIPATATGLPEGVTSNYGLPAGAAEGRTDYGNPGYGGPCTPPGPAHRYIFTLTALKVSALDVPTNATAAWVGYVAHGEALATAQLVLQYSR</sequence>
<dbReference type="AlphaFoldDB" id="A0A1H2AGV5"/>
<reference evidence="3" key="1">
    <citation type="submission" date="2016-10" db="EMBL/GenBank/DDBJ databases">
        <authorList>
            <person name="Varghese N."/>
            <person name="Submissions S."/>
        </authorList>
    </citation>
    <scope>NUCLEOTIDE SEQUENCE [LARGE SCALE GENOMIC DNA]</scope>
    <source>
        <strain evidence="3">GAS369</strain>
    </source>
</reference>
<dbReference type="PANTHER" id="PTHR30289">
    <property type="entry name" value="UNCHARACTERIZED PROTEIN YBCL-RELATED"/>
    <property type="match status" value="1"/>
</dbReference>
<keyword evidence="1" id="KW-0732">Signal</keyword>
<name>A0A1H2AGV5_9BRAD</name>
<keyword evidence="3" id="KW-1185">Reference proteome</keyword>
<dbReference type="Gene3D" id="3.90.280.10">
    <property type="entry name" value="PEBP-like"/>
    <property type="match status" value="1"/>
</dbReference>
<dbReference type="SUPFAM" id="SSF49777">
    <property type="entry name" value="PEBP-like"/>
    <property type="match status" value="1"/>
</dbReference>
<gene>
    <name evidence="2" type="ORF">SAMN05444158_6155</name>
</gene>
<evidence type="ECO:0000313" key="3">
    <source>
        <dbReference type="Proteomes" id="UP000243904"/>
    </source>
</evidence>
<protein>
    <submittedName>
        <fullName evidence="2">Phospholipid-binding protein, PBP family</fullName>
    </submittedName>
</protein>
<dbReference type="Proteomes" id="UP000243904">
    <property type="component" value="Chromosome I"/>
</dbReference>
<evidence type="ECO:0000313" key="2">
    <source>
        <dbReference type="EMBL" id="SDT45218.1"/>
    </source>
</evidence>
<organism evidence="2 3">
    <name type="scientific">Bradyrhizobium canariense</name>
    <dbReference type="NCBI Taxonomy" id="255045"/>
    <lineage>
        <taxon>Bacteria</taxon>
        <taxon>Pseudomonadati</taxon>
        <taxon>Pseudomonadota</taxon>
        <taxon>Alphaproteobacteria</taxon>
        <taxon>Hyphomicrobiales</taxon>
        <taxon>Nitrobacteraceae</taxon>
        <taxon>Bradyrhizobium</taxon>
    </lineage>
</organism>
<dbReference type="CDD" id="cd00865">
    <property type="entry name" value="PEBP_bact_arch"/>
    <property type="match status" value="1"/>
</dbReference>